<feature type="region of interest" description="Disordered" evidence="1">
    <location>
        <begin position="426"/>
        <end position="456"/>
    </location>
</feature>
<feature type="compositionally biased region" description="Polar residues" evidence="1">
    <location>
        <begin position="146"/>
        <end position="155"/>
    </location>
</feature>
<feature type="compositionally biased region" description="Polar residues" evidence="1">
    <location>
        <begin position="70"/>
        <end position="85"/>
    </location>
</feature>
<feature type="compositionally biased region" description="Polar residues" evidence="1">
    <location>
        <begin position="198"/>
        <end position="215"/>
    </location>
</feature>
<protein>
    <submittedName>
        <fullName evidence="2">Uncharacterized protein</fullName>
    </submittedName>
</protein>
<sequence length="456" mass="47876">MGSAQSYISSEVALTAIVVAGAIGLGYTQLGPAATSTFGAHAVSTADSQATALKKGKKKKQGKGAPSGDISETLSASKSQSQLPQLAQARAVEFAEAIPGQFDATPASPPGTELSAGGLATEALKPKKSKKKAKGKAASATPELGPTQTISSSVDYLSEASVKAAPTKNAKRQQTPSQQPQKPPPAASASSSAAALTRPQQQSTASLDTDSSWTRVGSHRRGPTATDADSSALSAEADPTTSDAGITPSVTGNSSPVVERRMSTSTEDESFLLNVNVTRGSGENRRTLAEKLLPKPRKTGVDDMLETSDFPTLSRVMRVQPLPNERPATGFSWGDYEDVRVVTDGGENDADGEDDGWGVVTSKRSKRVVPSTSAQPHVQKAPETMTKRQRQNAQKREDDKAAKAEAESERLARLAKHKRELEHAKMVEQFSGKSSGKVPSGGMKATVDERGKLVWE</sequence>
<feature type="region of interest" description="Disordered" evidence="1">
    <location>
        <begin position="52"/>
        <end position="87"/>
    </location>
</feature>
<feature type="region of interest" description="Disordered" evidence="1">
    <location>
        <begin position="343"/>
        <end position="410"/>
    </location>
</feature>
<organism evidence="2 3">
    <name type="scientific">Galerina marginata (strain CBS 339.88)</name>
    <dbReference type="NCBI Taxonomy" id="685588"/>
    <lineage>
        <taxon>Eukaryota</taxon>
        <taxon>Fungi</taxon>
        <taxon>Dikarya</taxon>
        <taxon>Basidiomycota</taxon>
        <taxon>Agaricomycotina</taxon>
        <taxon>Agaricomycetes</taxon>
        <taxon>Agaricomycetidae</taxon>
        <taxon>Agaricales</taxon>
        <taxon>Agaricineae</taxon>
        <taxon>Strophariaceae</taxon>
        <taxon>Galerina</taxon>
    </lineage>
</organism>
<feature type="compositionally biased region" description="Low complexity" evidence="1">
    <location>
        <begin position="431"/>
        <end position="444"/>
    </location>
</feature>
<feature type="compositionally biased region" description="Basic and acidic residues" evidence="1">
    <location>
        <begin position="446"/>
        <end position="456"/>
    </location>
</feature>
<dbReference type="EMBL" id="KL142427">
    <property type="protein sequence ID" value="KDR66137.1"/>
    <property type="molecule type" value="Genomic_DNA"/>
</dbReference>
<accession>A0A067S877</accession>
<proteinExistence type="predicted"/>
<name>A0A067S877_GALM3</name>
<evidence type="ECO:0000313" key="3">
    <source>
        <dbReference type="Proteomes" id="UP000027222"/>
    </source>
</evidence>
<feature type="compositionally biased region" description="Acidic residues" evidence="1">
    <location>
        <begin position="346"/>
        <end position="356"/>
    </location>
</feature>
<gene>
    <name evidence="2" type="ORF">GALMADRAFT_273747</name>
</gene>
<feature type="compositionally biased region" description="Basic residues" evidence="1">
    <location>
        <begin position="126"/>
        <end position="135"/>
    </location>
</feature>
<dbReference type="Proteomes" id="UP000027222">
    <property type="component" value="Unassembled WGS sequence"/>
</dbReference>
<feature type="compositionally biased region" description="Polar residues" evidence="1">
    <location>
        <begin position="239"/>
        <end position="256"/>
    </location>
</feature>
<evidence type="ECO:0000313" key="2">
    <source>
        <dbReference type="EMBL" id="KDR66137.1"/>
    </source>
</evidence>
<dbReference type="HOGENOM" id="CLU_037757_0_0_1"/>
<reference evidence="3" key="1">
    <citation type="journal article" date="2014" name="Proc. Natl. Acad. Sci. U.S.A.">
        <title>Extensive sampling of basidiomycete genomes demonstrates inadequacy of the white-rot/brown-rot paradigm for wood decay fungi.</title>
        <authorList>
            <person name="Riley R."/>
            <person name="Salamov A.A."/>
            <person name="Brown D.W."/>
            <person name="Nagy L.G."/>
            <person name="Floudas D."/>
            <person name="Held B.W."/>
            <person name="Levasseur A."/>
            <person name="Lombard V."/>
            <person name="Morin E."/>
            <person name="Otillar R."/>
            <person name="Lindquist E.A."/>
            <person name="Sun H."/>
            <person name="LaButti K.M."/>
            <person name="Schmutz J."/>
            <person name="Jabbour D."/>
            <person name="Luo H."/>
            <person name="Baker S.E."/>
            <person name="Pisabarro A.G."/>
            <person name="Walton J.D."/>
            <person name="Blanchette R.A."/>
            <person name="Henrissat B."/>
            <person name="Martin F."/>
            <person name="Cullen D."/>
            <person name="Hibbett D.S."/>
            <person name="Grigoriev I.V."/>
        </authorList>
    </citation>
    <scope>NUCLEOTIDE SEQUENCE [LARGE SCALE GENOMIC DNA]</scope>
    <source>
        <strain evidence="3">CBS 339.88</strain>
    </source>
</reference>
<feature type="compositionally biased region" description="Basic and acidic residues" evidence="1">
    <location>
        <begin position="394"/>
        <end position="410"/>
    </location>
</feature>
<keyword evidence="3" id="KW-1185">Reference proteome</keyword>
<feature type="region of interest" description="Disordered" evidence="1">
    <location>
        <begin position="101"/>
        <end position="271"/>
    </location>
</feature>
<evidence type="ECO:0000256" key="1">
    <source>
        <dbReference type="SAM" id="MobiDB-lite"/>
    </source>
</evidence>
<feature type="compositionally biased region" description="Low complexity" evidence="1">
    <location>
        <begin position="225"/>
        <end position="238"/>
    </location>
</feature>
<dbReference type="OrthoDB" id="2564465at2759"/>
<dbReference type="AlphaFoldDB" id="A0A067S877"/>